<dbReference type="PROSITE" id="PS50928">
    <property type="entry name" value="ABC_TM1"/>
    <property type="match status" value="1"/>
</dbReference>
<dbReference type="Pfam" id="PF00528">
    <property type="entry name" value="BPD_transp_1"/>
    <property type="match status" value="1"/>
</dbReference>
<feature type="domain" description="ABC transmembrane type-1" evidence="8">
    <location>
        <begin position="70"/>
        <end position="284"/>
    </location>
</feature>
<dbReference type="GO" id="GO:0005886">
    <property type="term" value="C:plasma membrane"/>
    <property type="evidence" value="ECO:0007669"/>
    <property type="project" value="UniProtKB-SubCell"/>
</dbReference>
<keyword evidence="6 7" id="KW-0472">Membrane</keyword>
<dbReference type="Gene3D" id="1.10.3720.10">
    <property type="entry name" value="MetI-like"/>
    <property type="match status" value="1"/>
</dbReference>
<keyword evidence="3" id="KW-1003">Cell membrane</keyword>
<dbReference type="PANTHER" id="PTHR43227:SF7">
    <property type="entry name" value="ARABINOOLIGOSACCHARIDES TRANSPORT SYSTEM PERMEASE PROTEIN ARAP"/>
    <property type="match status" value="1"/>
</dbReference>
<gene>
    <name evidence="9" type="ORF">HMPREF9225_0329</name>
</gene>
<keyword evidence="4 7" id="KW-0812">Transmembrane</keyword>
<name>E0NJJ0_9FIRM</name>
<keyword evidence="2 7" id="KW-0813">Transport</keyword>
<sequence>MGLDMKKNKYAYLLILPAVLIVLLTILVPIVTTFRYSLSYFKLTDPNNQKFIGIKNYVDILHDKGFINAFKNSFMILIAVIIIGLVISIVIALILNKKTKISGVLLAISIIPWALPPIVNGIIWKFIFFPGYGFANKLIINLGLASKPINWINNKKMFVFLVAMVLCWKIVPFCALVILAKLETIPKTLYEAISIDGAGKFDTFRLITLPLIMEVLGIVLLNLTTAAINVYDEIIALSGYVLENQTLLIYNYANTFQYLNFGYGSAISYTIMIIVGVCGIGYIKRMSRGIK</sequence>
<evidence type="ECO:0000256" key="6">
    <source>
        <dbReference type="ARBA" id="ARBA00023136"/>
    </source>
</evidence>
<dbReference type="CDD" id="cd06261">
    <property type="entry name" value="TM_PBP2"/>
    <property type="match status" value="1"/>
</dbReference>
<keyword evidence="5 7" id="KW-1133">Transmembrane helix</keyword>
<feature type="transmembrane region" description="Helical" evidence="7">
    <location>
        <begin position="104"/>
        <end position="127"/>
    </location>
</feature>
<proteinExistence type="inferred from homology"/>
<dbReference type="Proteomes" id="UP000003280">
    <property type="component" value="Unassembled WGS sequence"/>
</dbReference>
<dbReference type="InterPro" id="IPR000515">
    <property type="entry name" value="MetI-like"/>
</dbReference>
<protein>
    <submittedName>
        <fullName evidence="9">ABC transporter, permease protein</fullName>
    </submittedName>
</protein>
<evidence type="ECO:0000256" key="7">
    <source>
        <dbReference type="RuleBase" id="RU363032"/>
    </source>
</evidence>
<evidence type="ECO:0000259" key="8">
    <source>
        <dbReference type="PROSITE" id="PS50928"/>
    </source>
</evidence>
<feature type="transmembrane region" description="Helical" evidence="7">
    <location>
        <begin position="74"/>
        <end position="95"/>
    </location>
</feature>
<dbReference type="HOGENOM" id="CLU_016047_0_3_9"/>
<evidence type="ECO:0000256" key="3">
    <source>
        <dbReference type="ARBA" id="ARBA00022475"/>
    </source>
</evidence>
<dbReference type="AlphaFoldDB" id="E0NJJ0"/>
<evidence type="ECO:0000256" key="2">
    <source>
        <dbReference type="ARBA" id="ARBA00022448"/>
    </source>
</evidence>
<feature type="transmembrane region" description="Helical" evidence="7">
    <location>
        <begin position="157"/>
        <end position="182"/>
    </location>
</feature>
<evidence type="ECO:0000256" key="5">
    <source>
        <dbReference type="ARBA" id="ARBA00022989"/>
    </source>
</evidence>
<dbReference type="InterPro" id="IPR035906">
    <property type="entry name" value="MetI-like_sf"/>
</dbReference>
<evidence type="ECO:0000313" key="9">
    <source>
        <dbReference type="EMBL" id="EFM26010.1"/>
    </source>
</evidence>
<dbReference type="EMBL" id="AEEH01000018">
    <property type="protein sequence ID" value="EFM26010.1"/>
    <property type="molecule type" value="Genomic_DNA"/>
</dbReference>
<comment type="caution">
    <text evidence="9">The sequence shown here is derived from an EMBL/GenBank/DDBJ whole genome shotgun (WGS) entry which is preliminary data.</text>
</comment>
<dbReference type="SUPFAM" id="SSF161098">
    <property type="entry name" value="MetI-like"/>
    <property type="match status" value="1"/>
</dbReference>
<dbReference type="InterPro" id="IPR050809">
    <property type="entry name" value="UgpAE/MalFG_permease"/>
</dbReference>
<accession>E0NJJ0</accession>
<evidence type="ECO:0000256" key="4">
    <source>
        <dbReference type="ARBA" id="ARBA00022692"/>
    </source>
</evidence>
<reference evidence="9 10" key="1">
    <citation type="submission" date="2010-07" db="EMBL/GenBank/DDBJ databases">
        <authorList>
            <person name="Muzny D."/>
            <person name="Qin X."/>
            <person name="Deng J."/>
            <person name="Jiang H."/>
            <person name="Liu Y."/>
            <person name="Qu J."/>
            <person name="Song X.-Z."/>
            <person name="Zhang L."/>
            <person name="Thornton R."/>
            <person name="Coyle M."/>
            <person name="Francisco L."/>
            <person name="Jackson L."/>
            <person name="Javaid M."/>
            <person name="Korchina V."/>
            <person name="Kovar C."/>
            <person name="Mata R."/>
            <person name="Mathew T."/>
            <person name="Ngo R."/>
            <person name="Nguyen L."/>
            <person name="Nguyen N."/>
            <person name="Okwuonu G."/>
            <person name="Ongeri F."/>
            <person name="Pham C."/>
            <person name="Simmons D."/>
            <person name="Wilczek-Boney K."/>
            <person name="Hale W."/>
            <person name="Jakkamsetti A."/>
            <person name="Pham P."/>
            <person name="Ruth R."/>
            <person name="San Lucas F."/>
            <person name="Warren J."/>
            <person name="Zhang J."/>
            <person name="Zhao Z."/>
            <person name="Zhou C."/>
            <person name="Zhu D."/>
            <person name="Lee S."/>
            <person name="Bess C."/>
            <person name="Blankenburg K."/>
            <person name="Forbes L."/>
            <person name="Fu Q."/>
            <person name="Gubbala S."/>
            <person name="Hirani K."/>
            <person name="Jayaseelan J.C."/>
            <person name="Lara F."/>
            <person name="Munidasa M."/>
            <person name="Palculict T."/>
            <person name="Patil S."/>
            <person name="Pu L.-L."/>
            <person name="Saada N."/>
            <person name="Tang L."/>
            <person name="Weissenberger G."/>
            <person name="Zhu Y."/>
            <person name="Hemphill L."/>
            <person name="Shang Y."/>
            <person name="Youmans B."/>
            <person name="Ayvaz T."/>
            <person name="Ross M."/>
            <person name="Santibanez J."/>
            <person name="Aqrawi P."/>
            <person name="Gross S."/>
            <person name="Joshi V."/>
            <person name="Fowler G."/>
            <person name="Nazareth L."/>
            <person name="Reid J."/>
            <person name="Worley K."/>
            <person name="Petrosino J."/>
            <person name="Highlander S."/>
            <person name="Gibbs R."/>
        </authorList>
    </citation>
    <scope>NUCLEOTIDE SEQUENCE [LARGE SCALE GENOMIC DNA]</scope>
    <source>
        <strain evidence="9 10">ATCC BAA-1640</strain>
    </source>
</reference>
<feature type="transmembrane region" description="Helical" evidence="7">
    <location>
        <begin position="12"/>
        <end position="34"/>
    </location>
</feature>
<evidence type="ECO:0000256" key="1">
    <source>
        <dbReference type="ARBA" id="ARBA00004651"/>
    </source>
</evidence>
<dbReference type="eggNOG" id="COG1175">
    <property type="taxonomic scope" value="Bacteria"/>
</dbReference>
<comment type="similarity">
    <text evidence="7">Belongs to the binding-protein-dependent transport system permease family.</text>
</comment>
<dbReference type="PANTHER" id="PTHR43227">
    <property type="entry name" value="BLL4140 PROTEIN"/>
    <property type="match status" value="1"/>
</dbReference>
<dbReference type="STRING" id="862517.HMPREF9225_0329"/>
<dbReference type="GO" id="GO:0055085">
    <property type="term" value="P:transmembrane transport"/>
    <property type="evidence" value="ECO:0007669"/>
    <property type="project" value="InterPro"/>
</dbReference>
<keyword evidence="10" id="KW-1185">Reference proteome</keyword>
<organism evidence="9 10">
    <name type="scientific">Peptoniphilus duerdenii ATCC BAA-1640</name>
    <dbReference type="NCBI Taxonomy" id="862517"/>
    <lineage>
        <taxon>Bacteria</taxon>
        <taxon>Bacillati</taxon>
        <taxon>Bacillota</taxon>
        <taxon>Tissierellia</taxon>
        <taxon>Tissierellales</taxon>
        <taxon>Peptoniphilaceae</taxon>
        <taxon>Peptoniphilus</taxon>
    </lineage>
</organism>
<comment type="subcellular location">
    <subcellularLocation>
        <location evidence="1 7">Cell membrane</location>
        <topology evidence="1 7">Multi-pass membrane protein</topology>
    </subcellularLocation>
</comment>
<feature type="transmembrane region" description="Helical" evidence="7">
    <location>
        <begin position="203"/>
        <end position="223"/>
    </location>
</feature>
<feature type="transmembrane region" description="Helical" evidence="7">
    <location>
        <begin position="261"/>
        <end position="283"/>
    </location>
</feature>
<evidence type="ECO:0000313" key="10">
    <source>
        <dbReference type="Proteomes" id="UP000003280"/>
    </source>
</evidence>